<dbReference type="FunFam" id="1.10.238.10:FF:000001">
    <property type="entry name" value="Calmodulin 1"/>
    <property type="match status" value="1"/>
</dbReference>
<dbReference type="Proteomes" id="UP001162131">
    <property type="component" value="Unassembled WGS sequence"/>
</dbReference>
<protein>
    <recommendedName>
        <fullName evidence="1">Calmodulin</fullName>
    </recommendedName>
</protein>
<dbReference type="SMART" id="SM00054">
    <property type="entry name" value="EFh"/>
    <property type="match status" value="2"/>
</dbReference>
<feature type="domain" description="EF-hand" evidence="6">
    <location>
        <begin position="28"/>
        <end position="63"/>
    </location>
</feature>
<dbReference type="InterPro" id="IPR002048">
    <property type="entry name" value="EF_hand_dom"/>
</dbReference>
<name>A0AAU9K8E1_9CILI</name>
<feature type="region of interest" description="Disordered" evidence="5">
    <location>
        <begin position="1"/>
        <end position="29"/>
    </location>
</feature>
<dbReference type="PANTHER" id="PTHR23048:SF0">
    <property type="entry name" value="CALMODULIN LIKE 3"/>
    <property type="match status" value="1"/>
</dbReference>
<dbReference type="Gene3D" id="1.10.238.10">
    <property type="entry name" value="EF-hand"/>
    <property type="match status" value="2"/>
</dbReference>
<evidence type="ECO:0000313" key="7">
    <source>
        <dbReference type="EMBL" id="CAG9333688.1"/>
    </source>
</evidence>
<accession>A0AAU9K8E1</accession>
<dbReference type="SUPFAM" id="SSF47473">
    <property type="entry name" value="EF-hand"/>
    <property type="match status" value="1"/>
</dbReference>
<proteinExistence type="predicted"/>
<organism evidence="7 8">
    <name type="scientific">Blepharisma stoltei</name>
    <dbReference type="NCBI Taxonomy" id="1481888"/>
    <lineage>
        <taxon>Eukaryota</taxon>
        <taxon>Sar</taxon>
        <taxon>Alveolata</taxon>
        <taxon>Ciliophora</taxon>
        <taxon>Postciliodesmatophora</taxon>
        <taxon>Heterotrichea</taxon>
        <taxon>Heterotrichida</taxon>
        <taxon>Blepharismidae</taxon>
        <taxon>Blepharisma</taxon>
    </lineage>
</organism>
<dbReference type="PANTHER" id="PTHR23048">
    <property type="entry name" value="MYOSIN LIGHT CHAIN 1, 3"/>
    <property type="match status" value="1"/>
</dbReference>
<keyword evidence="2" id="KW-0479">Metal-binding</keyword>
<reference evidence="7" key="1">
    <citation type="submission" date="2021-09" db="EMBL/GenBank/DDBJ databases">
        <authorList>
            <consortium name="AG Swart"/>
            <person name="Singh M."/>
            <person name="Singh A."/>
            <person name="Seah K."/>
            <person name="Emmerich C."/>
        </authorList>
    </citation>
    <scope>NUCLEOTIDE SEQUENCE</scope>
    <source>
        <strain evidence="7">ATCC30299</strain>
    </source>
</reference>
<evidence type="ECO:0000256" key="4">
    <source>
        <dbReference type="ARBA" id="ARBA00022990"/>
    </source>
</evidence>
<evidence type="ECO:0000256" key="3">
    <source>
        <dbReference type="ARBA" id="ARBA00022737"/>
    </source>
</evidence>
<dbReference type="InterPro" id="IPR011992">
    <property type="entry name" value="EF-hand-dom_pair"/>
</dbReference>
<dbReference type="Pfam" id="PF13499">
    <property type="entry name" value="EF-hand_7"/>
    <property type="match status" value="2"/>
</dbReference>
<dbReference type="GO" id="GO:0005509">
    <property type="term" value="F:calcium ion binding"/>
    <property type="evidence" value="ECO:0007669"/>
    <property type="project" value="InterPro"/>
</dbReference>
<dbReference type="AlphaFoldDB" id="A0AAU9K8E1"/>
<gene>
    <name evidence="7" type="ORF">BSTOLATCC_MIC59504</name>
</gene>
<keyword evidence="3" id="KW-0677">Repeat</keyword>
<dbReference type="EMBL" id="CAJZBQ010000057">
    <property type="protein sequence ID" value="CAG9333688.1"/>
    <property type="molecule type" value="Genomic_DNA"/>
</dbReference>
<evidence type="ECO:0000256" key="1">
    <source>
        <dbReference type="ARBA" id="ARBA00020786"/>
    </source>
</evidence>
<evidence type="ECO:0000256" key="2">
    <source>
        <dbReference type="ARBA" id="ARBA00022723"/>
    </source>
</evidence>
<dbReference type="GO" id="GO:0016460">
    <property type="term" value="C:myosin II complex"/>
    <property type="evidence" value="ECO:0007669"/>
    <property type="project" value="TreeGrafter"/>
</dbReference>
<dbReference type="PROSITE" id="PS50222">
    <property type="entry name" value="EF_HAND_2"/>
    <property type="match status" value="2"/>
</dbReference>
<keyword evidence="4" id="KW-0007">Acetylation</keyword>
<evidence type="ECO:0000259" key="6">
    <source>
        <dbReference type="PROSITE" id="PS50222"/>
    </source>
</evidence>
<dbReference type="CDD" id="cd00051">
    <property type="entry name" value="EFh"/>
    <property type="match status" value="2"/>
</dbReference>
<keyword evidence="8" id="KW-1185">Reference proteome</keyword>
<comment type="caution">
    <text evidence="7">The sequence shown here is derived from an EMBL/GenBank/DDBJ whole genome shotgun (WGS) entry which is preliminary data.</text>
</comment>
<evidence type="ECO:0000256" key="5">
    <source>
        <dbReference type="SAM" id="MobiDB-lite"/>
    </source>
</evidence>
<dbReference type="InterPro" id="IPR050230">
    <property type="entry name" value="CALM/Myosin/TropC-like"/>
</dbReference>
<feature type="domain" description="EF-hand" evidence="6">
    <location>
        <begin position="99"/>
        <end position="134"/>
    </location>
</feature>
<sequence length="176" mass="19779">MKSVRVRTASARKPAKKKASRREELSHEHTKDIKEAFDLFDISGAGTIEGKELRVALRALGFDPSKEEIEQLVGTATQTGRIDFHEFLDIIINKVSEPDTPEDIERAFAMLDLDSNGVITKESLQKVISELGEDMSEEEIEKMIRVAQKGSKGSKEKRKLEVTFNEFLGIMNKADN</sequence>
<evidence type="ECO:0000313" key="8">
    <source>
        <dbReference type="Proteomes" id="UP001162131"/>
    </source>
</evidence>